<name>A0AAD7XFL7_9APHY</name>
<comment type="caution">
    <text evidence="4">The sequence shown here is derived from an EMBL/GenBank/DDBJ whole genome shotgun (WGS) entry which is preliminary data.</text>
</comment>
<dbReference type="Pfam" id="PF24564">
    <property type="entry name" value="DUF7605"/>
    <property type="match status" value="1"/>
</dbReference>
<dbReference type="EMBL" id="JAPEVG010000007">
    <property type="protein sequence ID" value="KAJ8501430.1"/>
    <property type="molecule type" value="Genomic_DNA"/>
</dbReference>
<keyword evidence="5" id="KW-1185">Reference proteome</keyword>
<feature type="region of interest" description="Disordered" evidence="1">
    <location>
        <begin position="46"/>
        <end position="70"/>
    </location>
</feature>
<dbReference type="Proteomes" id="UP001215151">
    <property type="component" value="Unassembled WGS sequence"/>
</dbReference>
<organism evidence="4 5">
    <name type="scientific">Trametes cubensis</name>
    <dbReference type="NCBI Taxonomy" id="1111947"/>
    <lineage>
        <taxon>Eukaryota</taxon>
        <taxon>Fungi</taxon>
        <taxon>Dikarya</taxon>
        <taxon>Basidiomycota</taxon>
        <taxon>Agaricomycotina</taxon>
        <taxon>Agaricomycetes</taxon>
        <taxon>Polyporales</taxon>
        <taxon>Polyporaceae</taxon>
        <taxon>Trametes</taxon>
    </lineage>
</organism>
<dbReference type="PANTHER" id="PTHR36681:SF3">
    <property type="entry name" value="NUCLEAR GTPASE, GERMINAL CENTER-ASSOCIATED, TANDEM DUPLICATE 3"/>
    <property type="match status" value="1"/>
</dbReference>
<evidence type="ECO:0000313" key="5">
    <source>
        <dbReference type="Proteomes" id="UP001215151"/>
    </source>
</evidence>
<dbReference type="AlphaFoldDB" id="A0AAD7XFL7"/>
<dbReference type="InterPro" id="IPR027417">
    <property type="entry name" value="P-loop_NTPase"/>
</dbReference>
<feature type="region of interest" description="Disordered" evidence="1">
    <location>
        <begin position="431"/>
        <end position="522"/>
    </location>
</feature>
<reference evidence="4" key="1">
    <citation type="submission" date="2022-11" db="EMBL/GenBank/DDBJ databases">
        <title>Genome Sequence of Cubamyces cubensis.</title>
        <authorList>
            <person name="Buettner E."/>
        </authorList>
    </citation>
    <scope>NUCLEOTIDE SEQUENCE</scope>
    <source>
        <strain evidence="4">MPL-01</strain>
    </source>
</reference>
<accession>A0AAD7XFL7</accession>
<proteinExistence type="predicted"/>
<dbReference type="InterPro" id="IPR045063">
    <property type="entry name" value="Dynamin_N"/>
</dbReference>
<dbReference type="SUPFAM" id="SSF52540">
    <property type="entry name" value="P-loop containing nucleoside triphosphate hydrolases"/>
    <property type="match status" value="1"/>
</dbReference>
<evidence type="ECO:0008006" key="6">
    <source>
        <dbReference type="Google" id="ProtNLM"/>
    </source>
</evidence>
<evidence type="ECO:0000256" key="1">
    <source>
        <dbReference type="SAM" id="MobiDB-lite"/>
    </source>
</evidence>
<protein>
    <recommendedName>
        <fullName evidence="6">Nuclear GTPase SLIP-GC</fullName>
    </recommendedName>
</protein>
<dbReference type="Gene3D" id="3.40.50.300">
    <property type="entry name" value="P-loop containing nucleotide triphosphate hydrolases"/>
    <property type="match status" value="1"/>
</dbReference>
<dbReference type="InterPro" id="IPR056024">
    <property type="entry name" value="DUF7605"/>
</dbReference>
<evidence type="ECO:0000259" key="2">
    <source>
        <dbReference type="Pfam" id="PF00350"/>
    </source>
</evidence>
<feature type="compositionally biased region" description="Basic and acidic residues" evidence="1">
    <location>
        <begin position="471"/>
        <end position="490"/>
    </location>
</feature>
<dbReference type="PANTHER" id="PTHR36681">
    <property type="entry name" value="NUCLEAR GTPASE, GERMINAL CENTER-ASSOCIATED, TANDEM DUPLICATE 3"/>
    <property type="match status" value="1"/>
</dbReference>
<evidence type="ECO:0000259" key="3">
    <source>
        <dbReference type="Pfam" id="PF24564"/>
    </source>
</evidence>
<evidence type="ECO:0000313" key="4">
    <source>
        <dbReference type="EMBL" id="KAJ8501430.1"/>
    </source>
</evidence>
<dbReference type="Pfam" id="PF00350">
    <property type="entry name" value="Dynamin_N"/>
    <property type="match status" value="1"/>
</dbReference>
<feature type="domain" description="Dynamin N-terminal" evidence="2">
    <location>
        <begin position="124"/>
        <end position="366"/>
    </location>
</feature>
<feature type="compositionally biased region" description="Basic and acidic residues" evidence="1">
    <location>
        <begin position="46"/>
        <end position="66"/>
    </location>
</feature>
<gene>
    <name evidence="4" type="ORF">ONZ51_g596</name>
</gene>
<sequence length="1052" mass="116293">MALHATLRRRPQYGTVEVTELTIMSNEVGHGVVAVVKVEHEEISLADLEPAKHPPSEVDPGDKNEGGEVLSYDPQLAGQRALELVDSIWDQIHTLPLGSNMRKEEFRETVASLRRKGATSTTTIVVCGSTGAGKSSLINALLGEPILPTSGMKACTSFVTEIAYNASPGYRATIELLTLQEWEDEIALLLGDLRDAAGKESEEFEAAKAKVLAVYPTMSLNDISTMTVDGVLAHGDLPVTLSLGSKASVQSEDVAKFQKELSRYMDSREGLLNRPGPPARSGTVPSPAYWPLIRHVQIFVKSPILQHGAVLVDVPGTGDSNPARNRIAQSFLAKADKFFIVAPIVRAVSDKVASDLCGDVFKNQLRMNGKYHSEAITFIATKCDDVSCSEIINDLRLSDEPDFQRIVKRVEECESKLKSWRESLERFQATERQQMAHRAGLQGADPSTPEPRRRRRGVQGEQSANAASKGIRGDGAKRSCDAEHIDDVTLSKRRRLEVPMELDDPPNSHTTTSQDVAEPASPLPDEHGDIHFAEMATTLRRINDIQDLIRIGTNNRDQALRERELYCIKQRSEWSKASLKRQFRAGIEEMEGLDFLIACMPDDGEEYEAECDADLPVFTVSARAYMLLQGGDLEAERCSFKESDTEIPALCEWIQTITLPSRERTAAEVLILLKDFAQSVDEWLDGIPGVSLQDCEALRERWRSKKSQAAKGNKDRPIREVQASRYHLKPDAMVPMLIKAFHTVVDDMAGEFPKRFAAKLQNKWRASAEEASSELVEASKKFVTSRNLHHQTYAATLRRNGVHHHNLNAELALPFTKRIARLYVDMFRGSPLKTLEAAVMHVIESVLSAVVDSAPPYLRLRATQLAKATVDKIRRRTKLLHRSVRSGLESIQQSSSGFLGTFIQAQLLEGYQQASEVKGRGRFIRQQNTFNAYLETKKATLFSDAAAALATQVDEASKATRDALDQALEEIASKIEVQISILWEGCHLAGDEDIKTRVKTKMLLADTIAEVDRWLAAKARRDRDARQLAAPVAAQAVAGPSSSSSAAERAAN</sequence>
<feature type="domain" description="DUF7605" evidence="3">
    <location>
        <begin position="778"/>
        <end position="937"/>
    </location>
</feature>